<dbReference type="KEGG" id="fuv:JR347_16605"/>
<dbReference type="Proteomes" id="UP000662783">
    <property type="component" value="Chromosome"/>
</dbReference>
<proteinExistence type="predicted"/>
<dbReference type="AlphaFoldDB" id="A0A975A0E8"/>
<gene>
    <name evidence="2" type="ORF">JR347_16605</name>
</gene>
<feature type="transmembrane region" description="Helical" evidence="1">
    <location>
        <begin position="119"/>
        <end position="139"/>
    </location>
</feature>
<evidence type="ECO:0000313" key="2">
    <source>
        <dbReference type="EMBL" id="QSE97191.1"/>
    </source>
</evidence>
<dbReference type="RefSeq" id="WP_205721704.1">
    <property type="nucleotide sequence ID" value="NZ_CP070608.1"/>
</dbReference>
<reference evidence="2" key="1">
    <citation type="submission" date="2021-02" db="EMBL/GenBank/DDBJ databases">
        <title>Fulvivirga sp. S481 isolated from sea water.</title>
        <authorList>
            <person name="Bae S.S."/>
            <person name="Baek K."/>
        </authorList>
    </citation>
    <scope>NUCLEOTIDE SEQUENCE</scope>
    <source>
        <strain evidence="2">S481</strain>
    </source>
</reference>
<keyword evidence="3" id="KW-1185">Reference proteome</keyword>
<feature type="transmembrane region" description="Helical" evidence="1">
    <location>
        <begin position="12"/>
        <end position="36"/>
    </location>
</feature>
<accession>A0A975A0E8</accession>
<evidence type="ECO:0000256" key="1">
    <source>
        <dbReference type="SAM" id="Phobius"/>
    </source>
</evidence>
<name>A0A975A0E8_9BACT</name>
<feature type="transmembrane region" description="Helical" evidence="1">
    <location>
        <begin position="51"/>
        <end position="69"/>
    </location>
</feature>
<keyword evidence="1" id="KW-0472">Membrane</keyword>
<dbReference type="EMBL" id="CP070608">
    <property type="protein sequence ID" value="QSE97191.1"/>
    <property type="molecule type" value="Genomic_DNA"/>
</dbReference>
<keyword evidence="1" id="KW-1133">Transmembrane helix</keyword>
<sequence length="168" mass="19182">MRKVNFKSPEEFHTKLGLFFSTTIALPLLPFVWLYLEIKHSEFSGWLEAGMLTHVMGYLVPVISGLLVIKGHQIFKSKKNIATSENKLIDKLGVYYNGITTYYLFVSLAALLLAGGLYLSAKGILIVSYVILLFLMSFFRPTPKRYCKDLSLEGEEKDIILNQKEYLF</sequence>
<evidence type="ECO:0000313" key="3">
    <source>
        <dbReference type="Proteomes" id="UP000662783"/>
    </source>
</evidence>
<organism evidence="2 3">
    <name type="scientific">Fulvivirga lutea</name>
    <dbReference type="NCBI Taxonomy" id="2810512"/>
    <lineage>
        <taxon>Bacteria</taxon>
        <taxon>Pseudomonadati</taxon>
        <taxon>Bacteroidota</taxon>
        <taxon>Cytophagia</taxon>
        <taxon>Cytophagales</taxon>
        <taxon>Fulvivirgaceae</taxon>
        <taxon>Fulvivirga</taxon>
    </lineage>
</organism>
<protein>
    <submittedName>
        <fullName evidence="2">Uncharacterized protein</fullName>
    </submittedName>
</protein>
<keyword evidence="1" id="KW-0812">Transmembrane</keyword>
<feature type="transmembrane region" description="Helical" evidence="1">
    <location>
        <begin position="94"/>
        <end position="113"/>
    </location>
</feature>